<proteinExistence type="inferred from homology"/>
<dbReference type="InterPro" id="IPR026620">
    <property type="entry name" value="TMEM177"/>
</dbReference>
<evidence type="ECO:0000256" key="3">
    <source>
        <dbReference type="ARBA" id="ARBA00014595"/>
    </source>
</evidence>
<feature type="transmembrane region" description="Helical" evidence="4">
    <location>
        <begin position="171"/>
        <end position="191"/>
    </location>
</feature>
<evidence type="ECO:0000313" key="5">
    <source>
        <dbReference type="Ensembl" id="ENSLACP00000012971.1"/>
    </source>
</evidence>
<dbReference type="KEGG" id="lcm:102359931"/>
<evidence type="ECO:0000313" key="6">
    <source>
        <dbReference type="Proteomes" id="UP000008672"/>
    </source>
</evidence>
<reference evidence="5" key="3">
    <citation type="submission" date="2025-09" db="UniProtKB">
        <authorList>
            <consortium name="Ensembl"/>
        </authorList>
    </citation>
    <scope>IDENTIFICATION</scope>
</reference>
<dbReference type="PANTHER" id="PTHR21824:SF4">
    <property type="entry name" value="TRANSMEMBRANE PROTEIN 177"/>
    <property type="match status" value="1"/>
</dbReference>
<protein>
    <recommendedName>
        <fullName evidence="3">Transmembrane protein 177</fullName>
    </recommendedName>
</protein>
<dbReference type="InParanoid" id="H3ATK0"/>
<dbReference type="PANTHER" id="PTHR21824">
    <property type="entry name" value="TRANSMEMBRANE PROTEIN 177"/>
    <property type="match status" value="1"/>
</dbReference>
<dbReference type="Proteomes" id="UP000008672">
    <property type="component" value="Unassembled WGS sequence"/>
</dbReference>
<dbReference type="RefSeq" id="XP_005990623.1">
    <property type="nucleotide sequence ID" value="XM_005990561.3"/>
</dbReference>
<dbReference type="Ensembl" id="ENSLACT00000013066.1">
    <property type="protein sequence ID" value="ENSLACP00000012971.1"/>
    <property type="gene ID" value="ENSLACG00000011425.1"/>
</dbReference>
<feature type="transmembrane region" description="Helical" evidence="4">
    <location>
        <begin position="203"/>
        <end position="223"/>
    </location>
</feature>
<keyword evidence="6" id="KW-1185">Reference proteome</keyword>
<sequence length="311" mass="34200">MGSLYARKLTAFFQKYRTGLLVVSCSGVFAGNLCYHTFPEQMYKKVYQAWFNGQPAELSEKLQRLFGNVVSDTGMGSPKNYRAFASFGFQPTSAGIPWLPNGAIVGIPANFNSTTGDPQGITNRVIMINGKELEWDSKLGASLQEALTLSSDAQKFAIAREVMCLQFGSPIVHAAVAPACLAGTCISAVAIKQLLGLYSGPIILRGLCNIAIVAVGLFGYFVAYDAASHWLDYRADRKAAAISRDYAKGGVEFYDKVLSRNRTFRSLMGKKGEKMYASNGNLFPTHWFRLKHAPYTLRKEVLVNILKEQES</sequence>
<dbReference type="GeneTree" id="ENSGT00390000010354"/>
<dbReference type="GeneID" id="102359931"/>
<organism evidence="5 6">
    <name type="scientific">Latimeria chalumnae</name>
    <name type="common">Coelacanth</name>
    <dbReference type="NCBI Taxonomy" id="7897"/>
    <lineage>
        <taxon>Eukaryota</taxon>
        <taxon>Metazoa</taxon>
        <taxon>Chordata</taxon>
        <taxon>Craniata</taxon>
        <taxon>Vertebrata</taxon>
        <taxon>Euteleostomi</taxon>
        <taxon>Coelacanthiformes</taxon>
        <taxon>Coelacanthidae</taxon>
        <taxon>Latimeria</taxon>
    </lineage>
</organism>
<comment type="function">
    <text evidence="1">Plays a role in the early steps of cytochrome c oxidase subunit II (MT-CO2/COX2) maturation and is required for the stabilization of COX20 and the newly synthesized MT-CO2/COX2 protein.</text>
</comment>
<dbReference type="OMA" id="HTFGLKY"/>
<keyword evidence="4" id="KW-1133">Transmembrane helix</keyword>
<keyword evidence="4" id="KW-0812">Transmembrane</keyword>
<keyword evidence="4" id="KW-0472">Membrane</keyword>
<reference evidence="5" key="2">
    <citation type="submission" date="2025-08" db="UniProtKB">
        <authorList>
            <consortium name="Ensembl"/>
        </authorList>
    </citation>
    <scope>IDENTIFICATION</scope>
</reference>
<gene>
    <name evidence="5" type="primary">TMEM177</name>
</gene>
<dbReference type="CTD" id="80775"/>
<dbReference type="Bgee" id="ENSLACG00000011425">
    <property type="expression patterns" value="Expressed in muscle tissue and 5 other cell types or tissues"/>
</dbReference>
<reference evidence="6" key="1">
    <citation type="submission" date="2011-08" db="EMBL/GenBank/DDBJ databases">
        <title>The draft genome of Latimeria chalumnae.</title>
        <authorList>
            <person name="Di Palma F."/>
            <person name="Alfoldi J."/>
            <person name="Johnson J."/>
            <person name="Berlin A."/>
            <person name="Gnerre S."/>
            <person name="Jaffe D."/>
            <person name="MacCallum I."/>
            <person name="Young S."/>
            <person name="Walker B.J."/>
            <person name="Lander E."/>
            <person name="Lindblad-Toh K."/>
        </authorList>
    </citation>
    <scope>NUCLEOTIDE SEQUENCE [LARGE SCALE GENOMIC DNA]</scope>
    <source>
        <strain evidence="6">Wild caught</strain>
    </source>
</reference>
<dbReference type="OrthoDB" id="110174at2759"/>
<dbReference type="GO" id="GO:0016020">
    <property type="term" value="C:membrane"/>
    <property type="evidence" value="ECO:0007669"/>
    <property type="project" value="TreeGrafter"/>
</dbReference>
<evidence type="ECO:0000256" key="2">
    <source>
        <dbReference type="ARBA" id="ARBA00005794"/>
    </source>
</evidence>
<dbReference type="HOGENOM" id="CLU_074208_0_0_1"/>
<dbReference type="AlphaFoldDB" id="H3ATK0"/>
<name>H3ATK0_LATCH</name>
<dbReference type="FunCoup" id="H3ATK0">
    <property type="interactions" value="365"/>
</dbReference>
<evidence type="ECO:0000256" key="4">
    <source>
        <dbReference type="SAM" id="Phobius"/>
    </source>
</evidence>
<dbReference type="eggNOG" id="ENOG502QPPU">
    <property type="taxonomic scope" value="Eukaryota"/>
</dbReference>
<dbReference type="EMBL" id="AFYH01026756">
    <property type="status" value="NOT_ANNOTATED_CDS"/>
    <property type="molecule type" value="Genomic_DNA"/>
</dbReference>
<evidence type="ECO:0000256" key="1">
    <source>
        <dbReference type="ARBA" id="ARBA00003998"/>
    </source>
</evidence>
<dbReference type="STRING" id="7897.ENSLACP00000012971"/>
<comment type="similarity">
    <text evidence="2">Belongs to the TMEM177 family.</text>
</comment>
<accession>H3ATK0</accession>